<feature type="chain" id="PRO_5045779438" evidence="1">
    <location>
        <begin position="21"/>
        <end position="369"/>
    </location>
</feature>
<evidence type="ECO:0000256" key="1">
    <source>
        <dbReference type="SAM" id="SignalP"/>
    </source>
</evidence>
<evidence type="ECO:0000313" key="4">
    <source>
        <dbReference type="Proteomes" id="UP001163882"/>
    </source>
</evidence>
<keyword evidence="1" id="KW-0732">Signal</keyword>
<gene>
    <name evidence="3" type="primary">ampH</name>
    <name evidence="3" type="ORF">OF122_00030</name>
</gene>
<accession>A0ABY6IS01</accession>
<dbReference type="Gene3D" id="3.40.710.10">
    <property type="entry name" value="DD-peptidase/beta-lactamase superfamily"/>
    <property type="match status" value="1"/>
</dbReference>
<feature type="signal peptide" evidence="1">
    <location>
        <begin position="1"/>
        <end position="20"/>
    </location>
</feature>
<dbReference type="Proteomes" id="UP001163882">
    <property type="component" value="Chromosome"/>
</dbReference>
<feature type="domain" description="Beta-lactamase-related" evidence="2">
    <location>
        <begin position="39"/>
        <end position="352"/>
    </location>
</feature>
<protein>
    <submittedName>
        <fullName evidence="3">D-alanyl-D-alanine-carboxypeptidase/endopeptidase AmpH</fullName>
        <ecNumber evidence="3">3.4.-.-</ecNumber>
    </submittedName>
</protein>
<evidence type="ECO:0000259" key="2">
    <source>
        <dbReference type="Pfam" id="PF00144"/>
    </source>
</evidence>
<dbReference type="PANTHER" id="PTHR46825:SF9">
    <property type="entry name" value="BETA-LACTAMASE-RELATED DOMAIN-CONTAINING PROTEIN"/>
    <property type="match status" value="1"/>
</dbReference>
<dbReference type="Pfam" id="PF00144">
    <property type="entry name" value="Beta-lactamase"/>
    <property type="match status" value="1"/>
</dbReference>
<dbReference type="InterPro" id="IPR001466">
    <property type="entry name" value="Beta-lactam-related"/>
</dbReference>
<name>A0ABY6IS01_9HYPH</name>
<dbReference type="SUPFAM" id="SSF56601">
    <property type="entry name" value="beta-lactamase/transpeptidase-like"/>
    <property type="match status" value="1"/>
</dbReference>
<keyword evidence="3" id="KW-0378">Hydrolase</keyword>
<dbReference type="PANTHER" id="PTHR46825">
    <property type="entry name" value="D-ALANYL-D-ALANINE-CARBOXYPEPTIDASE/ENDOPEPTIDASE AMPH"/>
    <property type="match status" value="1"/>
</dbReference>
<dbReference type="EMBL" id="CP107716">
    <property type="protein sequence ID" value="UYQ72222.1"/>
    <property type="molecule type" value="Genomic_DNA"/>
</dbReference>
<reference evidence="3" key="1">
    <citation type="submission" date="2022-10" db="EMBL/GenBank/DDBJ databases">
        <title>YIM 151497 complete genome.</title>
        <authorList>
            <person name="Chen X."/>
        </authorList>
    </citation>
    <scope>NUCLEOTIDE SEQUENCE</scope>
    <source>
        <strain evidence="3">YIM 151497</strain>
    </source>
</reference>
<sequence>MKLILAAATAAFLVSSPALADDPLLDEVVGFTGQIFHLDTGVPGMVIAAVRNGESTVFGFGEVRSGSGIEPDGETRIGIGSITKTFTGLALARLVVSGDVALTDPAGPLLDLIDTLPARDGQEIRLIDLVTHRSGLARELKPVEGIERYSDASFAANLADDPLLFAPGEGILYSNVGYDLLAMALAEASGMEYADLVQETLLDPIGLSSTGYLRPEGDNVMTGYDWNGGEMYPGEPIPNRFGASSLYATANDMVKYLHWNLDRFNQTDAETRALSHAAWVMRDGLNPVAGMDESGHMDAMGLGWVIMMPEGDRPLIIQKAGGTDGVFSYLAFAPSRGVGVFISINQFDFSAATAMATVANQLIARLAPR</sequence>
<keyword evidence="4" id="KW-1185">Reference proteome</keyword>
<dbReference type="InterPro" id="IPR050491">
    <property type="entry name" value="AmpC-like"/>
</dbReference>
<organism evidence="3 4">
    <name type="scientific">Pelagibacterium flavum</name>
    <dbReference type="NCBI Taxonomy" id="2984530"/>
    <lineage>
        <taxon>Bacteria</taxon>
        <taxon>Pseudomonadati</taxon>
        <taxon>Pseudomonadota</taxon>
        <taxon>Alphaproteobacteria</taxon>
        <taxon>Hyphomicrobiales</taxon>
        <taxon>Devosiaceae</taxon>
        <taxon>Pelagibacterium</taxon>
    </lineage>
</organism>
<dbReference type="NCBIfam" id="NF007943">
    <property type="entry name" value="PRK10662.1"/>
    <property type="match status" value="1"/>
</dbReference>
<dbReference type="EC" id="3.4.-.-" evidence="3"/>
<evidence type="ECO:0000313" key="3">
    <source>
        <dbReference type="EMBL" id="UYQ72222.1"/>
    </source>
</evidence>
<dbReference type="GO" id="GO:0016787">
    <property type="term" value="F:hydrolase activity"/>
    <property type="evidence" value="ECO:0007669"/>
    <property type="project" value="UniProtKB-KW"/>
</dbReference>
<dbReference type="InterPro" id="IPR012338">
    <property type="entry name" value="Beta-lactam/transpept-like"/>
</dbReference>
<proteinExistence type="predicted"/>
<dbReference type="RefSeq" id="WP_264225862.1">
    <property type="nucleotide sequence ID" value="NZ_CP107716.1"/>
</dbReference>